<proteinExistence type="predicted"/>
<gene>
    <name evidence="1" type="ORF">BO97DRAFT_402186</name>
</gene>
<dbReference type="VEuPathDB" id="FungiDB:BO97DRAFT_402186"/>
<accession>A0A395ICA8</accession>
<dbReference type="AlphaFoldDB" id="A0A395ICA8"/>
<evidence type="ECO:0000313" key="2">
    <source>
        <dbReference type="Proteomes" id="UP000248961"/>
    </source>
</evidence>
<protein>
    <submittedName>
        <fullName evidence="1">Uncharacterized protein</fullName>
    </submittedName>
</protein>
<evidence type="ECO:0000313" key="1">
    <source>
        <dbReference type="EMBL" id="RAL17671.1"/>
    </source>
</evidence>
<dbReference type="GeneID" id="37198726"/>
<dbReference type="EMBL" id="KZ824267">
    <property type="protein sequence ID" value="RAL17671.1"/>
    <property type="molecule type" value="Genomic_DNA"/>
</dbReference>
<name>A0A395ICA8_ASPHC</name>
<keyword evidence="2" id="KW-1185">Reference proteome</keyword>
<reference evidence="1 2" key="1">
    <citation type="submission" date="2018-02" db="EMBL/GenBank/DDBJ databases">
        <title>The genomes of Aspergillus section Nigri reveals drivers in fungal speciation.</title>
        <authorList>
            <consortium name="DOE Joint Genome Institute"/>
            <person name="Vesth T.C."/>
            <person name="Nybo J."/>
            <person name="Theobald S."/>
            <person name="Brandl J."/>
            <person name="Frisvad J.C."/>
            <person name="Nielsen K.F."/>
            <person name="Lyhne E.K."/>
            <person name="Kogle M.E."/>
            <person name="Kuo A."/>
            <person name="Riley R."/>
            <person name="Clum A."/>
            <person name="Nolan M."/>
            <person name="Lipzen A."/>
            <person name="Salamov A."/>
            <person name="Henrissat B."/>
            <person name="Wiebenga A."/>
            <person name="De vries R.P."/>
            <person name="Grigoriev I.V."/>
            <person name="Mortensen U.H."/>
            <person name="Andersen M.R."/>
            <person name="Baker S.E."/>
        </authorList>
    </citation>
    <scope>NUCLEOTIDE SEQUENCE [LARGE SCALE GENOMIC DNA]</scope>
    <source>
        <strain evidence="1 2">CBS 101889</strain>
    </source>
</reference>
<dbReference type="RefSeq" id="XP_025556825.1">
    <property type="nucleotide sequence ID" value="XM_025694437.1"/>
</dbReference>
<sequence length="74" mass="7976">MATGITPILISRLNSPSACLALSFASLSTPTLGPKRLFVYPRFLDWSALPGHACDRSLVGSGELSWGCIMHETR</sequence>
<dbReference type="Proteomes" id="UP000248961">
    <property type="component" value="Unassembled WGS sequence"/>
</dbReference>
<organism evidence="1 2">
    <name type="scientific">Aspergillus homomorphus (strain CBS 101889)</name>
    <dbReference type="NCBI Taxonomy" id="1450537"/>
    <lineage>
        <taxon>Eukaryota</taxon>
        <taxon>Fungi</taxon>
        <taxon>Dikarya</taxon>
        <taxon>Ascomycota</taxon>
        <taxon>Pezizomycotina</taxon>
        <taxon>Eurotiomycetes</taxon>
        <taxon>Eurotiomycetidae</taxon>
        <taxon>Eurotiales</taxon>
        <taxon>Aspergillaceae</taxon>
        <taxon>Aspergillus</taxon>
        <taxon>Aspergillus subgen. Circumdati</taxon>
    </lineage>
</organism>